<dbReference type="EMBL" id="JAAOIW010000008">
    <property type="protein sequence ID" value="NHN32438.1"/>
    <property type="molecule type" value="Genomic_DNA"/>
</dbReference>
<dbReference type="InterPro" id="IPR036209">
    <property type="entry name" value="YwmB-like_sf"/>
</dbReference>
<comment type="caution">
    <text evidence="1">The sequence shown here is derived from an EMBL/GenBank/DDBJ whole genome shotgun (WGS) entry which is preliminary data.</text>
</comment>
<reference evidence="1" key="1">
    <citation type="submission" date="2020-03" db="EMBL/GenBank/DDBJ databases">
        <title>Draft sequencing of Paenibacilllus sp. S3N08.</title>
        <authorList>
            <person name="Kim D.-U."/>
        </authorList>
    </citation>
    <scope>NUCLEOTIDE SEQUENCE</scope>
    <source>
        <strain evidence="1">S3N08</strain>
    </source>
</reference>
<evidence type="ECO:0000313" key="1">
    <source>
        <dbReference type="EMBL" id="NHN32438.1"/>
    </source>
</evidence>
<organism evidence="1 2">
    <name type="scientific">Paenibacillus agricola</name>
    <dbReference type="NCBI Taxonomy" id="2716264"/>
    <lineage>
        <taxon>Bacteria</taxon>
        <taxon>Bacillati</taxon>
        <taxon>Bacillota</taxon>
        <taxon>Bacilli</taxon>
        <taxon>Bacillales</taxon>
        <taxon>Paenibacillaceae</taxon>
        <taxon>Paenibacillus</taxon>
    </lineage>
</organism>
<dbReference type="SUPFAM" id="SSF143842">
    <property type="entry name" value="YwmB-like"/>
    <property type="match status" value="1"/>
</dbReference>
<dbReference type="Proteomes" id="UP001165962">
    <property type="component" value="Unassembled WGS sequence"/>
</dbReference>
<name>A0ABX0J8Z3_9BACL</name>
<evidence type="ECO:0008006" key="3">
    <source>
        <dbReference type="Google" id="ProtNLM"/>
    </source>
</evidence>
<protein>
    <recommendedName>
        <fullName evidence="3">TATA-box binding protein</fullName>
    </recommendedName>
</protein>
<dbReference type="Pfam" id="PF08680">
    <property type="entry name" value="DUF1779"/>
    <property type="match status" value="1"/>
</dbReference>
<proteinExistence type="predicted"/>
<dbReference type="InterPro" id="IPR014794">
    <property type="entry name" value="DUF1779"/>
</dbReference>
<dbReference type="Gene3D" id="3.30.360.40">
    <property type="entry name" value="YwmB-like"/>
    <property type="match status" value="1"/>
</dbReference>
<keyword evidence="2" id="KW-1185">Reference proteome</keyword>
<sequence>MIRKPQGWTMLIFMAVTFVFSLLANSQGWTAAQGSKHPDTDYLLSLSQPVMAAGKQVIIKYTSASKPYTDETDFLRAAEELSRAFQLPVPLTVGESMDPNRNASLGNPKHSPVQGLNPHQAVVQNTDLYTAKFTQAHSDNMMATLLFVGFADGSTLLSLNAETLQESGLPQLQALQLQWTAALQAEFGIQAQWNVMIQGPLAASMPDTQSLLAYLSATTPVDELARYQDSGSLSVSYHSSLLASEWNTGKEKMNLQVAVHRDSLTHEQRITIATPAISIPY</sequence>
<accession>A0ABX0J8Z3</accession>
<evidence type="ECO:0000313" key="2">
    <source>
        <dbReference type="Proteomes" id="UP001165962"/>
    </source>
</evidence>
<gene>
    <name evidence="1" type="ORF">G9U52_21585</name>
</gene>